<dbReference type="RefSeq" id="WP_194562074.1">
    <property type="nucleotide sequence ID" value="NZ_JADKPV010000001.1"/>
</dbReference>
<dbReference type="GO" id="GO:0016747">
    <property type="term" value="F:acyltransferase activity, transferring groups other than amino-acyl groups"/>
    <property type="evidence" value="ECO:0007669"/>
    <property type="project" value="InterPro"/>
</dbReference>
<dbReference type="Gene3D" id="3.40.630.30">
    <property type="match status" value="1"/>
</dbReference>
<evidence type="ECO:0000313" key="2">
    <source>
        <dbReference type="EMBL" id="MBF4500645.1"/>
    </source>
</evidence>
<protein>
    <submittedName>
        <fullName evidence="2">GNAT family N-acetyltransferase</fullName>
    </submittedName>
</protein>
<keyword evidence="3" id="KW-1185">Reference proteome</keyword>
<dbReference type="AlphaFoldDB" id="A0A8J7GIU9"/>
<reference evidence="2" key="1">
    <citation type="submission" date="2020-11" db="EMBL/GenBank/DDBJ databases">
        <title>Multidrug resistant novel bacterium Savagea serpentis sp. nov., isolated from the scats of a vine snake (Ahaetulla nasuta).</title>
        <authorList>
            <person name="Venkata Ramana V."/>
            <person name="Vikas Patil S."/>
            <person name="Yogita Lugani V."/>
        </authorList>
    </citation>
    <scope>NUCLEOTIDE SEQUENCE</scope>
    <source>
        <strain evidence="2">SN6</strain>
    </source>
</reference>
<dbReference type="EMBL" id="JADKPV010000001">
    <property type="protein sequence ID" value="MBF4500645.1"/>
    <property type="molecule type" value="Genomic_DNA"/>
</dbReference>
<dbReference type="InterPro" id="IPR016181">
    <property type="entry name" value="Acyl_CoA_acyltransferase"/>
</dbReference>
<feature type="domain" description="N-acetyltransferase" evidence="1">
    <location>
        <begin position="1"/>
        <end position="153"/>
    </location>
</feature>
<evidence type="ECO:0000259" key="1">
    <source>
        <dbReference type="PROSITE" id="PS51186"/>
    </source>
</evidence>
<gene>
    <name evidence="2" type="ORF">IRY55_04640</name>
</gene>
<name>A0A8J7GIU9_9BACL</name>
<organism evidence="2 3">
    <name type="scientific">Savagea serpentis</name>
    <dbReference type="NCBI Taxonomy" id="2785297"/>
    <lineage>
        <taxon>Bacteria</taxon>
        <taxon>Bacillati</taxon>
        <taxon>Bacillota</taxon>
        <taxon>Bacilli</taxon>
        <taxon>Bacillales</taxon>
        <taxon>Caryophanaceae</taxon>
        <taxon>Savagea</taxon>
    </lineage>
</organism>
<evidence type="ECO:0000313" key="3">
    <source>
        <dbReference type="Proteomes" id="UP000622653"/>
    </source>
</evidence>
<dbReference type="Pfam" id="PF00583">
    <property type="entry name" value="Acetyltransf_1"/>
    <property type="match status" value="1"/>
</dbReference>
<accession>A0A8J7GIU9</accession>
<dbReference type="SUPFAM" id="SSF55729">
    <property type="entry name" value="Acyl-CoA N-acyltransferases (Nat)"/>
    <property type="match status" value="1"/>
</dbReference>
<dbReference type="CDD" id="cd04301">
    <property type="entry name" value="NAT_SF"/>
    <property type="match status" value="1"/>
</dbReference>
<dbReference type="Proteomes" id="UP000622653">
    <property type="component" value="Unassembled WGS sequence"/>
</dbReference>
<comment type="caution">
    <text evidence="2">The sequence shown here is derived from an EMBL/GenBank/DDBJ whole genome shotgun (WGS) entry which is preliminary data.</text>
</comment>
<proteinExistence type="predicted"/>
<sequence>MNIQRVTDARVIYDLMQSAFAQYRNAPISSSALEETSDSIAYALSNGERALQLSVEERVEAVVRYKVQREKLTFFRLAVRPESRRQGYAKALIQQLETIACEERLPIITCDVRMHVKENIELYEKLGYTKVAQKEIERYGHPLAIVTMEKTLL</sequence>
<dbReference type="PROSITE" id="PS51186">
    <property type="entry name" value="GNAT"/>
    <property type="match status" value="1"/>
</dbReference>
<dbReference type="InterPro" id="IPR000182">
    <property type="entry name" value="GNAT_dom"/>
</dbReference>